<dbReference type="Proteomes" id="UP001196565">
    <property type="component" value="Unassembled WGS sequence"/>
</dbReference>
<organism evidence="1 2">
    <name type="scientific">Roseomonas alba</name>
    <dbReference type="NCBI Taxonomy" id="2846776"/>
    <lineage>
        <taxon>Bacteria</taxon>
        <taxon>Pseudomonadati</taxon>
        <taxon>Pseudomonadota</taxon>
        <taxon>Alphaproteobacteria</taxon>
        <taxon>Acetobacterales</taxon>
        <taxon>Roseomonadaceae</taxon>
        <taxon>Roseomonas</taxon>
    </lineage>
</organism>
<reference evidence="1 2" key="1">
    <citation type="submission" date="2021-07" db="EMBL/GenBank/DDBJ databases">
        <authorList>
            <person name="So Y."/>
        </authorList>
    </citation>
    <scope>NUCLEOTIDE SEQUENCE [LARGE SCALE GENOMIC DNA]</scope>
    <source>
        <strain evidence="1 2">HJA6</strain>
    </source>
</reference>
<comment type="caution">
    <text evidence="1">The sequence shown here is derived from an EMBL/GenBank/DDBJ whole genome shotgun (WGS) entry which is preliminary data.</text>
</comment>
<protein>
    <submittedName>
        <fullName evidence="1">Uncharacterized protein</fullName>
    </submittedName>
</protein>
<accession>A0ABS7AGN1</accession>
<proteinExistence type="predicted"/>
<evidence type="ECO:0000313" key="2">
    <source>
        <dbReference type="Proteomes" id="UP001196565"/>
    </source>
</evidence>
<name>A0ABS7AGN1_9PROT</name>
<dbReference type="EMBL" id="JAHYBZ010000007">
    <property type="protein sequence ID" value="MBW6400324.1"/>
    <property type="molecule type" value="Genomic_DNA"/>
</dbReference>
<evidence type="ECO:0000313" key="1">
    <source>
        <dbReference type="EMBL" id="MBW6400324.1"/>
    </source>
</evidence>
<gene>
    <name evidence="1" type="ORF">KPL78_20860</name>
</gene>
<sequence>MAGGSRPPRSSLECARSPTSAAEIDAMQRRAWHEQGLAMLPVDEIADPTVRQAIANEAARRWGRRNGGRVHGR</sequence>
<keyword evidence="2" id="KW-1185">Reference proteome</keyword>